<proteinExistence type="predicted"/>
<reference evidence="1 2" key="1">
    <citation type="journal article" date="2014" name="Genome Biol. Evol.">
        <title>The genome of the myxosporean Thelohanellus kitauei shows adaptations to nutrient acquisition within its fish host.</title>
        <authorList>
            <person name="Yang Y."/>
            <person name="Xiong J."/>
            <person name="Zhou Z."/>
            <person name="Huo F."/>
            <person name="Miao W."/>
            <person name="Ran C."/>
            <person name="Liu Y."/>
            <person name="Zhang J."/>
            <person name="Feng J."/>
            <person name="Wang M."/>
            <person name="Wang M."/>
            <person name="Wang L."/>
            <person name="Yao B."/>
        </authorList>
    </citation>
    <scope>NUCLEOTIDE SEQUENCE [LARGE SCALE GENOMIC DNA]</scope>
    <source>
        <strain evidence="1">Wuqing</strain>
    </source>
</reference>
<evidence type="ECO:0000313" key="2">
    <source>
        <dbReference type="Proteomes" id="UP000031668"/>
    </source>
</evidence>
<dbReference type="EMBL" id="JWZT01004934">
    <property type="protein sequence ID" value="KII62590.1"/>
    <property type="molecule type" value="Genomic_DNA"/>
</dbReference>
<dbReference type="Proteomes" id="UP000031668">
    <property type="component" value="Unassembled WGS sequence"/>
</dbReference>
<name>A0A0C2M6D5_THEKT</name>
<sequence>MESKLPTISRLRRWPDVLRSISSMRYVADFEYFETFCYFRRIVNFCSSVALLARGAFEIDLDVVESIHELIEMRRKADASLIEQAKNLAVIKRDRLVFLFTERYSDAKRNRLGDIFHLLLRQIELELSEEDEISRVVKNFSSNVCREIRSLYPCESYLSP</sequence>
<keyword evidence="2" id="KW-1185">Reference proteome</keyword>
<comment type="caution">
    <text evidence="1">The sequence shown here is derived from an EMBL/GenBank/DDBJ whole genome shotgun (WGS) entry which is preliminary data.</text>
</comment>
<evidence type="ECO:0000313" key="1">
    <source>
        <dbReference type="EMBL" id="KII62590.1"/>
    </source>
</evidence>
<gene>
    <name evidence="1" type="ORF">RF11_13623</name>
</gene>
<organism evidence="1 2">
    <name type="scientific">Thelohanellus kitauei</name>
    <name type="common">Myxosporean</name>
    <dbReference type="NCBI Taxonomy" id="669202"/>
    <lineage>
        <taxon>Eukaryota</taxon>
        <taxon>Metazoa</taxon>
        <taxon>Cnidaria</taxon>
        <taxon>Myxozoa</taxon>
        <taxon>Myxosporea</taxon>
        <taxon>Bivalvulida</taxon>
        <taxon>Platysporina</taxon>
        <taxon>Myxobolidae</taxon>
        <taxon>Thelohanellus</taxon>
    </lineage>
</organism>
<dbReference type="AlphaFoldDB" id="A0A0C2M6D5"/>
<accession>A0A0C2M6D5</accession>
<protein>
    <submittedName>
        <fullName evidence="1">Uncharacterized protein</fullName>
    </submittedName>
</protein>